<dbReference type="Pfam" id="PF10706">
    <property type="entry name" value="Aminoglyc_resit"/>
    <property type="match status" value="1"/>
</dbReference>
<keyword evidence="2" id="KW-1185">Reference proteome</keyword>
<dbReference type="SUPFAM" id="SSF81301">
    <property type="entry name" value="Nucleotidyltransferase"/>
    <property type="match status" value="1"/>
</dbReference>
<dbReference type="EMBL" id="SJKD01000002">
    <property type="protein sequence ID" value="TCC50796.1"/>
    <property type="molecule type" value="Genomic_DNA"/>
</dbReference>
<dbReference type="RefSeq" id="WP_131513496.1">
    <property type="nucleotide sequence ID" value="NZ_SJKD01000002.1"/>
</dbReference>
<comment type="caution">
    <text evidence="1">The sequence shown here is derived from an EMBL/GenBank/DDBJ whole genome shotgun (WGS) entry which is preliminary data.</text>
</comment>
<evidence type="ECO:0000313" key="2">
    <source>
        <dbReference type="Proteomes" id="UP000293342"/>
    </source>
</evidence>
<dbReference type="OrthoDB" id="4539099at2"/>
<dbReference type="InterPro" id="IPR043519">
    <property type="entry name" value="NT_sf"/>
</dbReference>
<reference evidence="1 2" key="1">
    <citation type="submission" date="2019-02" db="EMBL/GenBank/DDBJ databases">
        <title>Kribbella capetownensis sp. nov. and Kribbella speibonae sp. nov., isolated from soil.</title>
        <authorList>
            <person name="Curtis S.M."/>
            <person name="Norton I."/>
            <person name="Everest G.J."/>
            <person name="Meyers P.R."/>
        </authorList>
    </citation>
    <scope>NUCLEOTIDE SEQUENCE [LARGE SCALE GENOMIC DNA]</scope>
    <source>
        <strain evidence="1 2">YM53</strain>
    </source>
</reference>
<dbReference type="InterPro" id="IPR019646">
    <property type="entry name" value="Aminoglyc_AdlTrfase"/>
</dbReference>
<organism evidence="1 2">
    <name type="scientific">Kribbella capetownensis</name>
    <dbReference type="NCBI Taxonomy" id="1572659"/>
    <lineage>
        <taxon>Bacteria</taxon>
        <taxon>Bacillati</taxon>
        <taxon>Actinomycetota</taxon>
        <taxon>Actinomycetes</taxon>
        <taxon>Propionibacteriales</taxon>
        <taxon>Kribbellaceae</taxon>
        <taxon>Kribbella</taxon>
    </lineage>
</organism>
<sequence length="191" mass="21396">MDSFDQLRPVRALFDSYPGSYWVAGGWALDLFAGRVRRPHSDVDVLVLARDLDQVAATFTTPSPMVQHPESGTRRPWVPGEQLTPGPDALVFPEDANPCPIQILLAASDADEWVFHRGRGTIRKPLTEITLTSPDGTPYLPPEIVLLFKSRGGRPKDNDDFADVVSLLDADRRCWLRNRIAPNHPWIPELH</sequence>
<dbReference type="Proteomes" id="UP000293342">
    <property type="component" value="Unassembled WGS sequence"/>
</dbReference>
<dbReference type="Gene3D" id="3.30.460.40">
    <property type="match status" value="1"/>
</dbReference>
<proteinExistence type="predicted"/>
<protein>
    <submittedName>
        <fullName evidence="1">Amino acid transporter</fullName>
    </submittedName>
</protein>
<accession>A0A4R0JZF4</accession>
<evidence type="ECO:0000313" key="1">
    <source>
        <dbReference type="EMBL" id="TCC50796.1"/>
    </source>
</evidence>
<dbReference type="AlphaFoldDB" id="A0A4R0JZF4"/>
<name>A0A4R0JZF4_9ACTN</name>
<gene>
    <name evidence="1" type="ORF">E0H75_11525</name>
</gene>